<feature type="transmembrane region" description="Helical" evidence="1">
    <location>
        <begin position="98"/>
        <end position="126"/>
    </location>
</feature>
<evidence type="ECO:0000313" key="2">
    <source>
        <dbReference type="EMBL" id="AIE92490.1"/>
    </source>
</evidence>
<name>A0A075FLT9_9EURY</name>
<proteinExistence type="predicted"/>
<reference evidence="2" key="1">
    <citation type="journal article" date="2014" name="Genome Biol. Evol.">
        <title>Pangenome evidence for extensive interdomain horizontal transfer affecting lineage core and shell genes in uncultured planktonic thaumarchaeota and euryarchaeota.</title>
        <authorList>
            <person name="Deschamps P."/>
            <person name="Zivanovic Y."/>
            <person name="Moreira D."/>
            <person name="Rodriguez-Valera F."/>
            <person name="Lopez-Garcia P."/>
        </authorList>
    </citation>
    <scope>NUCLEOTIDE SEQUENCE</scope>
</reference>
<dbReference type="EMBL" id="KF900367">
    <property type="protein sequence ID" value="AIE92490.1"/>
    <property type="molecule type" value="Genomic_DNA"/>
</dbReference>
<organism evidence="2">
    <name type="scientific">uncultured marine group II/III euryarchaeote AD1000_23_H03</name>
    <dbReference type="NCBI Taxonomy" id="1457740"/>
    <lineage>
        <taxon>Archaea</taxon>
        <taxon>Methanobacteriati</taxon>
        <taxon>Methanobacteriota</taxon>
        <taxon>environmental samples</taxon>
    </lineage>
</organism>
<evidence type="ECO:0000256" key="1">
    <source>
        <dbReference type="SAM" id="Phobius"/>
    </source>
</evidence>
<protein>
    <submittedName>
        <fullName evidence="2">Uncharacterized protein</fullName>
    </submittedName>
</protein>
<keyword evidence="1" id="KW-0812">Transmembrane</keyword>
<accession>A0A075FLT9</accession>
<dbReference type="AlphaFoldDB" id="A0A075FLT9"/>
<keyword evidence="1" id="KW-1133">Transmembrane helix</keyword>
<sequence>MGDDGEKEISEDENPIQDEIEFEEEIESLPPIVTIDDDFEKGNKIISQEDWGDSTQELHLENIVRSLNQINLNLDKIGYANKKLSRITNNFKKTNEHLWWLALGVKISLFLMCFGIICGLMFFAFAAGT</sequence>
<keyword evidence="1" id="KW-0472">Membrane</keyword>